<evidence type="ECO:0000313" key="9">
    <source>
        <dbReference type="EMBL" id="KAJ4833232.1"/>
    </source>
</evidence>
<feature type="compositionally biased region" description="Low complexity" evidence="7">
    <location>
        <begin position="466"/>
        <end position="478"/>
    </location>
</feature>
<feature type="compositionally biased region" description="Basic and acidic residues" evidence="7">
    <location>
        <begin position="533"/>
        <end position="547"/>
    </location>
</feature>
<dbReference type="GO" id="GO:0003677">
    <property type="term" value="F:DNA binding"/>
    <property type="evidence" value="ECO:0007669"/>
    <property type="project" value="UniProtKB-KW"/>
</dbReference>
<evidence type="ECO:0000256" key="1">
    <source>
        <dbReference type="ARBA" id="ARBA00004123"/>
    </source>
</evidence>
<evidence type="ECO:0000256" key="6">
    <source>
        <dbReference type="ARBA" id="ARBA00023242"/>
    </source>
</evidence>
<dbReference type="PANTHER" id="PTHR32467:SF90">
    <property type="entry name" value="AP2-LIKE ETHYLENE-RESPONSIVE TRANSCRIPTION FACTOR AIL1"/>
    <property type="match status" value="1"/>
</dbReference>
<feature type="compositionally biased region" description="Polar residues" evidence="7">
    <location>
        <begin position="496"/>
        <end position="513"/>
    </location>
</feature>
<name>A0A9Q0FKL9_9ROSI</name>
<dbReference type="CDD" id="cd00018">
    <property type="entry name" value="AP2"/>
    <property type="match status" value="2"/>
</dbReference>
<evidence type="ECO:0000259" key="8">
    <source>
        <dbReference type="PROSITE" id="PS51032"/>
    </source>
</evidence>
<dbReference type="InterPro" id="IPR036955">
    <property type="entry name" value="AP2/ERF_dom_sf"/>
</dbReference>
<dbReference type="OrthoDB" id="207175at2759"/>
<dbReference type="PROSITE" id="PS51032">
    <property type="entry name" value="AP2_ERF"/>
    <property type="match status" value="2"/>
</dbReference>
<dbReference type="EMBL" id="JAKUCV010004982">
    <property type="protein sequence ID" value="KAJ4833232.1"/>
    <property type="molecule type" value="Genomic_DNA"/>
</dbReference>
<keyword evidence="5" id="KW-0804">Transcription</keyword>
<feature type="region of interest" description="Disordered" evidence="7">
    <location>
        <begin position="440"/>
        <end position="478"/>
    </location>
</feature>
<evidence type="ECO:0000313" key="10">
    <source>
        <dbReference type="Proteomes" id="UP001141552"/>
    </source>
</evidence>
<keyword evidence="2" id="KW-0677">Repeat</keyword>
<accession>A0A9Q0FKL9</accession>
<dbReference type="Proteomes" id="UP001141552">
    <property type="component" value="Unassembled WGS sequence"/>
</dbReference>
<keyword evidence="3" id="KW-0805">Transcription regulation</keyword>
<keyword evidence="4" id="KW-0238">DNA-binding</keyword>
<comment type="subcellular location">
    <subcellularLocation>
        <location evidence="1">Nucleus</location>
    </subcellularLocation>
</comment>
<feature type="domain" description="AP2/ERF" evidence="8">
    <location>
        <begin position="360"/>
        <end position="418"/>
    </location>
</feature>
<dbReference type="GO" id="GO:0003700">
    <property type="term" value="F:DNA-binding transcription factor activity"/>
    <property type="evidence" value="ECO:0007669"/>
    <property type="project" value="InterPro"/>
</dbReference>
<evidence type="ECO:0000256" key="3">
    <source>
        <dbReference type="ARBA" id="ARBA00023015"/>
    </source>
</evidence>
<dbReference type="PRINTS" id="PR00367">
    <property type="entry name" value="ETHRSPELEMNT"/>
</dbReference>
<evidence type="ECO:0000256" key="5">
    <source>
        <dbReference type="ARBA" id="ARBA00023163"/>
    </source>
</evidence>
<reference evidence="9" key="1">
    <citation type="submission" date="2022-02" db="EMBL/GenBank/DDBJ databases">
        <authorList>
            <person name="Henning P.M."/>
            <person name="McCubbin A.G."/>
            <person name="Shore J.S."/>
        </authorList>
    </citation>
    <scope>NUCLEOTIDE SEQUENCE</scope>
    <source>
        <strain evidence="9">F60SS</strain>
        <tissue evidence="9">Leaves</tissue>
    </source>
</reference>
<reference evidence="9" key="2">
    <citation type="journal article" date="2023" name="Plants (Basel)">
        <title>Annotation of the Turnera subulata (Passifloraceae) Draft Genome Reveals the S-Locus Evolved after the Divergence of Turneroideae from Passifloroideae in a Stepwise Manner.</title>
        <authorList>
            <person name="Henning P.M."/>
            <person name="Roalson E.H."/>
            <person name="Mir W."/>
            <person name="McCubbin A.G."/>
            <person name="Shore J.S."/>
        </authorList>
    </citation>
    <scope>NUCLEOTIDE SEQUENCE</scope>
    <source>
        <strain evidence="9">F60SS</strain>
    </source>
</reference>
<dbReference type="InterPro" id="IPR016177">
    <property type="entry name" value="DNA-bd_dom_sf"/>
</dbReference>
<dbReference type="GO" id="GO:0005634">
    <property type="term" value="C:nucleus"/>
    <property type="evidence" value="ECO:0007669"/>
    <property type="project" value="UniProtKB-SubCell"/>
</dbReference>
<dbReference type="Gene3D" id="3.30.730.10">
    <property type="entry name" value="AP2/ERF domain"/>
    <property type="match status" value="2"/>
</dbReference>
<keyword evidence="6" id="KW-0539">Nucleus</keyword>
<sequence>MSNWLGFSLTPHLRIDEGFGREEQGGFSVMPLRSDGSLCVVDPFRRPANGAQDWRYENSVEANTGTEEGPKLEDFLGCYSNSDEAKVYCQDQDQAQNHAGAGRINVNVAPSFKVNTDVDSGENNLITTATASSLIQSYRYNDNLQTLVHSDNIPPCDPSPNLNHNSGMYHVPFESASSVSGFKSWLRQAPYSGERPLNGTSSSNIRTLSLTMSPSSRSEQLAVAISPLQGVDNRKRAVGKSPAKETVPRKSIDTFGQRTSQYRGVTRHRWTGRYEAHLWDNSCRKEGQTRKGRQGGYDKEEKAARAYDLAALKYWGPTTHINFPLSTYEKELEEMKHMTRQEFVANLRRKSSGFSRGASVYRGVTRHHQHGRWQARIGRVAGNKDLYLGTFSTQEEAAEAYDIAAIKFRGTSAVTNFGISRYDVKRICSSSTLIAGDLAKRSSPKDTLPPPVGTLDHHRQECNSGASSAASDPPSLLALTNGEASDELADMVWSSNSADDQHHQQTASTSNLKSPKCSGGGDYSQGYFSLEGQKYEDGDNGSTDHHGTNSRVGGLDLVHQVPMFALWNE</sequence>
<dbReference type="PANTHER" id="PTHR32467">
    <property type="entry name" value="AP2-LIKE ETHYLENE-RESPONSIVE TRANSCRIPTION FACTOR"/>
    <property type="match status" value="1"/>
</dbReference>
<feature type="region of interest" description="Disordered" evidence="7">
    <location>
        <begin position="496"/>
        <end position="518"/>
    </location>
</feature>
<dbReference type="FunFam" id="3.30.730.10:FF:000003">
    <property type="entry name" value="AP2-like ethylene-responsive transcription factor ANT"/>
    <property type="match status" value="1"/>
</dbReference>
<keyword evidence="10" id="KW-1185">Reference proteome</keyword>
<dbReference type="Pfam" id="PF00847">
    <property type="entry name" value="AP2"/>
    <property type="match status" value="2"/>
</dbReference>
<evidence type="ECO:0000256" key="2">
    <source>
        <dbReference type="ARBA" id="ARBA00022737"/>
    </source>
</evidence>
<organism evidence="9 10">
    <name type="scientific">Turnera subulata</name>
    <dbReference type="NCBI Taxonomy" id="218843"/>
    <lineage>
        <taxon>Eukaryota</taxon>
        <taxon>Viridiplantae</taxon>
        <taxon>Streptophyta</taxon>
        <taxon>Embryophyta</taxon>
        <taxon>Tracheophyta</taxon>
        <taxon>Spermatophyta</taxon>
        <taxon>Magnoliopsida</taxon>
        <taxon>eudicotyledons</taxon>
        <taxon>Gunneridae</taxon>
        <taxon>Pentapetalae</taxon>
        <taxon>rosids</taxon>
        <taxon>fabids</taxon>
        <taxon>Malpighiales</taxon>
        <taxon>Passifloraceae</taxon>
        <taxon>Turnera</taxon>
    </lineage>
</organism>
<evidence type="ECO:0000256" key="4">
    <source>
        <dbReference type="ARBA" id="ARBA00023125"/>
    </source>
</evidence>
<protein>
    <recommendedName>
        <fullName evidence="8">AP2/ERF domain-containing protein</fullName>
    </recommendedName>
</protein>
<dbReference type="SMART" id="SM00380">
    <property type="entry name" value="AP2"/>
    <property type="match status" value="2"/>
</dbReference>
<dbReference type="AlphaFoldDB" id="A0A9Q0FKL9"/>
<feature type="domain" description="AP2/ERF" evidence="8">
    <location>
        <begin position="261"/>
        <end position="324"/>
    </location>
</feature>
<feature type="region of interest" description="Disordered" evidence="7">
    <location>
        <begin position="532"/>
        <end position="553"/>
    </location>
</feature>
<proteinExistence type="predicted"/>
<dbReference type="FunFam" id="3.30.730.10:FF:000002">
    <property type="entry name" value="AP2-like ethylene-responsive transcription factor"/>
    <property type="match status" value="1"/>
</dbReference>
<evidence type="ECO:0000256" key="7">
    <source>
        <dbReference type="SAM" id="MobiDB-lite"/>
    </source>
</evidence>
<dbReference type="SUPFAM" id="SSF54171">
    <property type="entry name" value="DNA-binding domain"/>
    <property type="match status" value="2"/>
</dbReference>
<gene>
    <name evidence="9" type="ORF">Tsubulata_028205</name>
</gene>
<comment type="caution">
    <text evidence="9">The sequence shown here is derived from an EMBL/GenBank/DDBJ whole genome shotgun (WGS) entry which is preliminary data.</text>
</comment>
<dbReference type="InterPro" id="IPR001471">
    <property type="entry name" value="AP2/ERF_dom"/>
</dbReference>